<comment type="caution">
    <text evidence="2">The sequence shown here is derived from an EMBL/GenBank/DDBJ whole genome shotgun (WGS) entry which is preliminary data.</text>
</comment>
<dbReference type="PROSITE" id="PS50801">
    <property type="entry name" value="STAS"/>
    <property type="match status" value="1"/>
</dbReference>
<dbReference type="SUPFAM" id="SSF52091">
    <property type="entry name" value="SpoIIaa-like"/>
    <property type="match status" value="1"/>
</dbReference>
<organism evidence="2">
    <name type="scientific">marine sediment metagenome</name>
    <dbReference type="NCBI Taxonomy" id="412755"/>
    <lineage>
        <taxon>unclassified sequences</taxon>
        <taxon>metagenomes</taxon>
        <taxon>ecological metagenomes</taxon>
    </lineage>
</organism>
<evidence type="ECO:0000313" key="2">
    <source>
        <dbReference type="EMBL" id="KKN81261.1"/>
    </source>
</evidence>
<dbReference type="EMBL" id="LAZR01000217">
    <property type="protein sequence ID" value="KKN81261.1"/>
    <property type="molecule type" value="Genomic_DNA"/>
</dbReference>
<dbReference type="InterPro" id="IPR036513">
    <property type="entry name" value="STAS_dom_sf"/>
</dbReference>
<evidence type="ECO:0000259" key="1">
    <source>
        <dbReference type="PROSITE" id="PS50801"/>
    </source>
</evidence>
<proteinExistence type="predicted"/>
<dbReference type="CDD" id="cd07043">
    <property type="entry name" value="STAS_anti-anti-sigma_factors"/>
    <property type="match status" value="1"/>
</dbReference>
<sequence>MNVTAETYGHAVVVNIKGEITEDGLSALQEIVERNLEYPEITDVILNMAEAPSVDSVTLEYLLDLHDKLAEDLGMVKFANCDENILKILEMTRLTREFELFDDVEKAIKSAQA</sequence>
<dbReference type="AlphaFoldDB" id="A0A0F9W6H1"/>
<dbReference type="InterPro" id="IPR002645">
    <property type="entry name" value="STAS_dom"/>
</dbReference>
<gene>
    <name evidence="2" type="ORF">LCGC14_0320980</name>
</gene>
<protein>
    <recommendedName>
        <fullName evidence="1">STAS domain-containing protein</fullName>
    </recommendedName>
</protein>
<accession>A0A0F9W6H1</accession>
<dbReference type="Gene3D" id="3.30.750.24">
    <property type="entry name" value="STAS domain"/>
    <property type="match status" value="1"/>
</dbReference>
<dbReference type="GO" id="GO:0043856">
    <property type="term" value="F:anti-sigma factor antagonist activity"/>
    <property type="evidence" value="ECO:0007669"/>
    <property type="project" value="TreeGrafter"/>
</dbReference>
<dbReference type="PANTHER" id="PTHR33495">
    <property type="entry name" value="ANTI-SIGMA FACTOR ANTAGONIST TM_1081-RELATED-RELATED"/>
    <property type="match status" value="1"/>
</dbReference>
<dbReference type="Pfam" id="PF01740">
    <property type="entry name" value="STAS"/>
    <property type="match status" value="1"/>
</dbReference>
<name>A0A0F9W6H1_9ZZZZ</name>
<feature type="domain" description="STAS" evidence="1">
    <location>
        <begin position="1"/>
        <end position="111"/>
    </location>
</feature>
<reference evidence="2" key="1">
    <citation type="journal article" date="2015" name="Nature">
        <title>Complex archaea that bridge the gap between prokaryotes and eukaryotes.</title>
        <authorList>
            <person name="Spang A."/>
            <person name="Saw J.H."/>
            <person name="Jorgensen S.L."/>
            <person name="Zaremba-Niedzwiedzka K."/>
            <person name="Martijn J."/>
            <person name="Lind A.E."/>
            <person name="van Eijk R."/>
            <person name="Schleper C."/>
            <person name="Guy L."/>
            <person name="Ettema T.J."/>
        </authorList>
    </citation>
    <scope>NUCLEOTIDE SEQUENCE</scope>
</reference>